<name>A0A6J2T707_DROLE</name>
<feature type="domain" description="Rhodanese" evidence="1">
    <location>
        <begin position="71"/>
        <end position="169"/>
    </location>
</feature>
<accession>A0A6J2T707</accession>
<dbReference type="PANTHER" id="PTHR44086">
    <property type="entry name" value="THIOSULFATE SULFURTRANSFERASE RDL2, MITOCHONDRIAL-RELATED"/>
    <property type="match status" value="1"/>
</dbReference>
<dbReference type="Gene3D" id="3.40.250.10">
    <property type="entry name" value="Rhodanese-like domain"/>
    <property type="match status" value="1"/>
</dbReference>
<dbReference type="PANTHER" id="PTHR44086:SF10">
    <property type="entry name" value="THIOSULFATE SULFURTRANSFERASE_RHODANESE-LIKE DOMAIN-CONTAINING PROTEIN 3"/>
    <property type="match status" value="1"/>
</dbReference>
<evidence type="ECO:0000313" key="3">
    <source>
        <dbReference type="RefSeq" id="XP_030370717.1"/>
    </source>
</evidence>
<gene>
    <name evidence="3" type="primary">LOC115621259</name>
</gene>
<dbReference type="RefSeq" id="XP_030370717.1">
    <property type="nucleotide sequence ID" value="XM_030514857.1"/>
</dbReference>
<dbReference type="SUPFAM" id="SSF52821">
    <property type="entry name" value="Rhodanese/Cell cycle control phosphatase"/>
    <property type="match status" value="1"/>
</dbReference>
<protein>
    <submittedName>
        <fullName evidence="3">Rhodanese domain-containing protein CG4456</fullName>
    </submittedName>
</protein>
<dbReference type="Pfam" id="PF00581">
    <property type="entry name" value="Rhodanese"/>
    <property type="match status" value="1"/>
</dbReference>
<dbReference type="InterPro" id="IPR036873">
    <property type="entry name" value="Rhodanese-like_dom_sf"/>
</dbReference>
<dbReference type="PROSITE" id="PS50206">
    <property type="entry name" value="RHODANESE_3"/>
    <property type="match status" value="1"/>
</dbReference>
<dbReference type="GeneID" id="115621259"/>
<dbReference type="Proteomes" id="UP000504634">
    <property type="component" value="Unplaced"/>
</dbReference>
<dbReference type="AlphaFoldDB" id="A0A6J2T707"/>
<evidence type="ECO:0000313" key="2">
    <source>
        <dbReference type="Proteomes" id="UP000504634"/>
    </source>
</evidence>
<dbReference type="SMART" id="SM00450">
    <property type="entry name" value="RHOD"/>
    <property type="match status" value="1"/>
</dbReference>
<reference evidence="3" key="1">
    <citation type="submission" date="2025-08" db="UniProtKB">
        <authorList>
            <consortium name="RefSeq"/>
        </authorList>
    </citation>
    <scope>IDENTIFICATION</scope>
    <source>
        <strain evidence="3">11010-0011.00</strain>
        <tissue evidence="3">Whole body</tissue>
    </source>
</reference>
<organism evidence="2 3">
    <name type="scientific">Drosophila lebanonensis</name>
    <name type="common">Fruit fly</name>
    <name type="synonym">Scaptodrosophila lebanonensis</name>
    <dbReference type="NCBI Taxonomy" id="7225"/>
    <lineage>
        <taxon>Eukaryota</taxon>
        <taxon>Metazoa</taxon>
        <taxon>Ecdysozoa</taxon>
        <taxon>Arthropoda</taxon>
        <taxon>Hexapoda</taxon>
        <taxon>Insecta</taxon>
        <taxon>Pterygota</taxon>
        <taxon>Neoptera</taxon>
        <taxon>Endopterygota</taxon>
        <taxon>Diptera</taxon>
        <taxon>Brachycera</taxon>
        <taxon>Muscomorpha</taxon>
        <taxon>Ephydroidea</taxon>
        <taxon>Drosophilidae</taxon>
        <taxon>Scaptodrosophila</taxon>
    </lineage>
</organism>
<sequence length="172" mass="19215">MFLRRGVNVLRAISTNCCRVHRTGVRNLTGAPVSCRRQLELVNISSGCQRYYSSGSQIGIVDYAEVKKLANEPQKLLIDVREPDELKETGQIPSSINIPLGIVGQELVENAKLFKSKYGREKPSLETEIIFHCKMGMRSQKAAEAAATLGFKNVKNYKGSWVDWAEREGLSK</sequence>
<evidence type="ECO:0000259" key="1">
    <source>
        <dbReference type="PROSITE" id="PS50206"/>
    </source>
</evidence>
<dbReference type="CDD" id="cd01519">
    <property type="entry name" value="RHOD_HSP67B2"/>
    <property type="match status" value="1"/>
</dbReference>
<proteinExistence type="predicted"/>
<dbReference type="InterPro" id="IPR001763">
    <property type="entry name" value="Rhodanese-like_dom"/>
</dbReference>
<dbReference type="OrthoDB" id="566238at2759"/>
<keyword evidence="2" id="KW-1185">Reference proteome</keyword>